<dbReference type="Pfam" id="PF03737">
    <property type="entry name" value="RraA-like"/>
    <property type="match status" value="1"/>
</dbReference>
<keyword evidence="2" id="KW-0732">Signal</keyword>
<dbReference type="InterPro" id="IPR036704">
    <property type="entry name" value="RraA/RraA-like_sf"/>
</dbReference>
<sequence>MSSLRRKKVTAGSWWLMSVGASACMRCAVLGGNPAGAEQVNNGWVGVVVNGCIRDVDEKNGCDVGVRALQNSHQVKQEGHRREACPCDLCREPGTRICNGEWLYADSGGILISRSELTVQACPYVICVLLRMYDS</sequence>
<feature type="binding site" evidence="1">
    <location>
        <position position="55"/>
    </location>
    <ligand>
        <name>Mg(2+)</name>
        <dbReference type="ChEBI" id="CHEBI:18420"/>
    </ligand>
</feature>
<organism evidence="3 4">
    <name type="scientific">Sorghum bicolor</name>
    <name type="common">Sorghum</name>
    <name type="synonym">Sorghum vulgare</name>
    <dbReference type="NCBI Taxonomy" id="4558"/>
    <lineage>
        <taxon>Eukaryota</taxon>
        <taxon>Viridiplantae</taxon>
        <taxon>Streptophyta</taxon>
        <taxon>Embryophyta</taxon>
        <taxon>Tracheophyta</taxon>
        <taxon>Spermatophyta</taxon>
        <taxon>Magnoliopsida</taxon>
        <taxon>Liliopsida</taxon>
        <taxon>Poales</taxon>
        <taxon>Poaceae</taxon>
        <taxon>PACMAD clade</taxon>
        <taxon>Panicoideae</taxon>
        <taxon>Andropogonodae</taxon>
        <taxon>Andropogoneae</taxon>
        <taxon>Sorghinae</taxon>
        <taxon>Sorghum</taxon>
    </lineage>
</organism>
<gene>
    <name evidence="3" type="ORF">BDA96_03G072700</name>
</gene>
<evidence type="ECO:0000313" key="4">
    <source>
        <dbReference type="Proteomes" id="UP000807115"/>
    </source>
</evidence>
<evidence type="ECO:0000256" key="2">
    <source>
        <dbReference type="SAM" id="SignalP"/>
    </source>
</evidence>
<feature type="signal peptide" evidence="2">
    <location>
        <begin position="1"/>
        <end position="31"/>
    </location>
</feature>
<feature type="binding site" evidence="1">
    <location>
        <position position="54"/>
    </location>
    <ligand>
        <name>substrate</name>
    </ligand>
</feature>
<dbReference type="SUPFAM" id="SSF89562">
    <property type="entry name" value="RraA-like"/>
    <property type="match status" value="1"/>
</dbReference>
<dbReference type="EMBL" id="CM027682">
    <property type="protein sequence ID" value="KAG0536538.1"/>
    <property type="molecule type" value="Genomic_DNA"/>
</dbReference>
<dbReference type="AlphaFoldDB" id="A0A921RBG5"/>
<keyword evidence="1" id="KW-0460">Magnesium</keyword>
<dbReference type="PROSITE" id="PS51257">
    <property type="entry name" value="PROKAR_LIPOPROTEIN"/>
    <property type="match status" value="1"/>
</dbReference>
<dbReference type="Proteomes" id="UP000807115">
    <property type="component" value="Chromosome 3"/>
</dbReference>
<reference evidence="3" key="1">
    <citation type="journal article" date="2019" name="BMC Genomics">
        <title>A new reference genome for Sorghum bicolor reveals high levels of sequence similarity between sweet and grain genotypes: implications for the genetics of sugar metabolism.</title>
        <authorList>
            <person name="Cooper E.A."/>
            <person name="Brenton Z.W."/>
            <person name="Flinn B.S."/>
            <person name="Jenkins J."/>
            <person name="Shu S."/>
            <person name="Flowers D."/>
            <person name="Luo F."/>
            <person name="Wang Y."/>
            <person name="Xia P."/>
            <person name="Barry K."/>
            <person name="Daum C."/>
            <person name="Lipzen A."/>
            <person name="Yoshinaga Y."/>
            <person name="Schmutz J."/>
            <person name="Saski C."/>
            <person name="Vermerris W."/>
            <person name="Kresovich S."/>
        </authorList>
    </citation>
    <scope>NUCLEOTIDE SEQUENCE</scope>
</reference>
<dbReference type="PANTHER" id="PTHR33254:SF27">
    <property type="entry name" value="4-HYDROXY-4-METHYL-2-OXOGLUTARATE ALDOLASE"/>
    <property type="match status" value="1"/>
</dbReference>
<dbReference type="InterPro" id="IPR005493">
    <property type="entry name" value="RraA/RraA-like"/>
</dbReference>
<protein>
    <recommendedName>
        <fullName evidence="5">4-hydroxy-4-methyl-2-oxoglutarate aldolase</fullName>
    </recommendedName>
</protein>
<feature type="binding site" evidence="1">
    <location>
        <begin position="31"/>
        <end position="34"/>
    </location>
    <ligand>
        <name>substrate</name>
    </ligand>
</feature>
<proteinExistence type="predicted"/>
<evidence type="ECO:0000313" key="3">
    <source>
        <dbReference type="EMBL" id="KAG0536538.1"/>
    </source>
</evidence>
<feature type="chain" id="PRO_5036735287" description="4-hydroxy-4-methyl-2-oxoglutarate aldolase" evidence="2">
    <location>
        <begin position="32"/>
        <end position="135"/>
    </location>
</feature>
<dbReference type="PANTHER" id="PTHR33254">
    <property type="entry name" value="4-HYDROXY-4-METHYL-2-OXOGLUTARATE ALDOLASE 3-RELATED"/>
    <property type="match status" value="1"/>
</dbReference>
<comment type="cofactor">
    <cofactor evidence="1">
        <name>Mg(2+)</name>
        <dbReference type="ChEBI" id="CHEBI:18420"/>
    </cofactor>
</comment>
<name>A0A921RBG5_SORBI</name>
<evidence type="ECO:0000256" key="1">
    <source>
        <dbReference type="PIRSR" id="PIRSR605493-1"/>
    </source>
</evidence>
<dbReference type="Gene3D" id="3.50.30.40">
    <property type="entry name" value="Ribonuclease E inhibitor RraA/RraA-like"/>
    <property type="match status" value="1"/>
</dbReference>
<comment type="caution">
    <text evidence="3">The sequence shown here is derived from an EMBL/GenBank/DDBJ whole genome shotgun (WGS) entry which is preliminary data.</text>
</comment>
<keyword evidence="1" id="KW-0479">Metal-binding</keyword>
<accession>A0A921RBG5</accession>
<reference evidence="3" key="2">
    <citation type="submission" date="2020-10" db="EMBL/GenBank/DDBJ databases">
        <authorList>
            <person name="Cooper E.A."/>
            <person name="Brenton Z.W."/>
            <person name="Flinn B.S."/>
            <person name="Jenkins J."/>
            <person name="Shu S."/>
            <person name="Flowers D."/>
            <person name="Luo F."/>
            <person name="Wang Y."/>
            <person name="Xia P."/>
            <person name="Barry K."/>
            <person name="Daum C."/>
            <person name="Lipzen A."/>
            <person name="Yoshinaga Y."/>
            <person name="Schmutz J."/>
            <person name="Saski C."/>
            <person name="Vermerris W."/>
            <person name="Kresovich S."/>
        </authorList>
    </citation>
    <scope>NUCLEOTIDE SEQUENCE</scope>
</reference>
<dbReference type="GO" id="GO:0046872">
    <property type="term" value="F:metal ion binding"/>
    <property type="evidence" value="ECO:0007669"/>
    <property type="project" value="UniProtKB-KW"/>
</dbReference>
<evidence type="ECO:0008006" key="5">
    <source>
        <dbReference type="Google" id="ProtNLM"/>
    </source>
</evidence>